<name>R0L9D6_ANAPL</name>
<protein>
    <submittedName>
        <fullName evidence="2">Uncharacterized protein</fullName>
    </submittedName>
</protein>
<accession>R0L9D6</accession>
<evidence type="ECO:0000313" key="2">
    <source>
        <dbReference type="EMBL" id="EOB02259.1"/>
    </source>
</evidence>
<proteinExistence type="predicted"/>
<sequence>MLTAESSLHITNLKVSKYEVCKVKGAEKSSISFHGQGLDDLIHLPNKSFLLLSPGFPGKGSEDPTEMQRSGGQLCECKAAADLKAFSMGTGDPPFTDRAATPALPWQPINGDKERAHQWSPAKVCQPRKHLLKNDFGVKRYRRRESNHREETEVTNRFGRSSDNRDTRKSQAKELRVAKYLGSHSHLDYPNKLVLIQAQMYTKGRMSPSTRDVSK</sequence>
<dbReference type="EMBL" id="KB742977">
    <property type="protein sequence ID" value="EOB02259.1"/>
    <property type="molecule type" value="Genomic_DNA"/>
</dbReference>
<feature type="compositionally biased region" description="Basic and acidic residues" evidence="1">
    <location>
        <begin position="147"/>
        <end position="170"/>
    </location>
</feature>
<evidence type="ECO:0000256" key="1">
    <source>
        <dbReference type="SAM" id="MobiDB-lite"/>
    </source>
</evidence>
<keyword evidence="3" id="KW-1185">Reference proteome</keyword>
<evidence type="ECO:0000313" key="3">
    <source>
        <dbReference type="Proteomes" id="UP000296049"/>
    </source>
</evidence>
<dbReference type="AlphaFoldDB" id="R0L9D6"/>
<feature type="region of interest" description="Disordered" evidence="1">
    <location>
        <begin position="145"/>
        <end position="170"/>
    </location>
</feature>
<dbReference type="Proteomes" id="UP000296049">
    <property type="component" value="Unassembled WGS sequence"/>
</dbReference>
<gene>
    <name evidence="2" type="ORF">Anapl_09351</name>
</gene>
<organism evidence="2 3">
    <name type="scientific">Anas platyrhynchos</name>
    <name type="common">Mallard</name>
    <name type="synonym">Anas boschas</name>
    <dbReference type="NCBI Taxonomy" id="8839"/>
    <lineage>
        <taxon>Eukaryota</taxon>
        <taxon>Metazoa</taxon>
        <taxon>Chordata</taxon>
        <taxon>Craniata</taxon>
        <taxon>Vertebrata</taxon>
        <taxon>Euteleostomi</taxon>
        <taxon>Archelosauria</taxon>
        <taxon>Archosauria</taxon>
        <taxon>Dinosauria</taxon>
        <taxon>Saurischia</taxon>
        <taxon>Theropoda</taxon>
        <taxon>Coelurosauria</taxon>
        <taxon>Aves</taxon>
        <taxon>Neognathae</taxon>
        <taxon>Galloanserae</taxon>
        <taxon>Anseriformes</taxon>
        <taxon>Anatidae</taxon>
        <taxon>Anatinae</taxon>
        <taxon>Anas</taxon>
    </lineage>
</organism>
<reference evidence="3" key="1">
    <citation type="journal article" date="2013" name="Nat. Genet.">
        <title>The duck genome and transcriptome provide insight into an avian influenza virus reservoir species.</title>
        <authorList>
            <person name="Huang Y."/>
            <person name="Li Y."/>
            <person name="Burt D.W."/>
            <person name="Chen H."/>
            <person name="Zhang Y."/>
            <person name="Qian W."/>
            <person name="Kim H."/>
            <person name="Gan S."/>
            <person name="Zhao Y."/>
            <person name="Li J."/>
            <person name="Yi K."/>
            <person name="Feng H."/>
            <person name="Zhu P."/>
            <person name="Li B."/>
            <person name="Liu Q."/>
            <person name="Fairley S."/>
            <person name="Magor K.E."/>
            <person name="Du Z."/>
            <person name="Hu X."/>
            <person name="Goodman L."/>
            <person name="Tafer H."/>
            <person name="Vignal A."/>
            <person name="Lee T."/>
            <person name="Kim K.W."/>
            <person name="Sheng Z."/>
            <person name="An Y."/>
            <person name="Searle S."/>
            <person name="Herrero J."/>
            <person name="Groenen M.A."/>
            <person name="Crooijmans R.P."/>
            <person name="Faraut T."/>
            <person name="Cai Q."/>
            <person name="Webster R.G."/>
            <person name="Aldridge J.R."/>
            <person name="Warren W.C."/>
            <person name="Bartschat S."/>
            <person name="Kehr S."/>
            <person name="Marz M."/>
            <person name="Stadler P.F."/>
            <person name="Smith J."/>
            <person name="Kraus R.H."/>
            <person name="Zhao Y."/>
            <person name="Ren L."/>
            <person name="Fei J."/>
            <person name="Morisson M."/>
            <person name="Kaiser P."/>
            <person name="Griffin D.K."/>
            <person name="Rao M."/>
            <person name="Pitel F."/>
            <person name="Wang J."/>
            <person name="Li N."/>
        </authorList>
    </citation>
    <scope>NUCLEOTIDE SEQUENCE [LARGE SCALE GENOMIC DNA]</scope>
</reference>